<dbReference type="InterPro" id="IPR036259">
    <property type="entry name" value="MFS_trans_sf"/>
</dbReference>
<comment type="catalytic activity">
    <reaction evidence="15">
        <text>L-arginyl-L-alpha-amino acid(out) = L-arginyl-L-alpha-amino acid(in)</text>
        <dbReference type="Rhea" id="RHEA:79371"/>
        <dbReference type="ChEBI" id="CHEBI:84315"/>
    </reaction>
</comment>
<proteinExistence type="inferred from homology"/>
<evidence type="ECO:0000256" key="23">
    <source>
        <dbReference type="ARBA" id="ARBA00045709"/>
    </source>
</evidence>
<evidence type="ECO:0000256" key="21">
    <source>
        <dbReference type="ARBA" id="ARBA00044985"/>
    </source>
</evidence>
<evidence type="ECO:0000313" key="28">
    <source>
        <dbReference type="Proteomes" id="UP000617041"/>
    </source>
</evidence>
<dbReference type="GO" id="GO:0022857">
    <property type="term" value="F:transmembrane transporter activity"/>
    <property type="evidence" value="ECO:0007669"/>
    <property type="project" value="InterPro"/>
</dbReference>
<dbReference type="EMBL" id="JAEDAO010000001">
    <property type="protein sequence ID" value="MBK0392655.1"/>
    <property type="molecule type" value="Genomic_DNA"/>
</dbReference>
<evidence type="ECO:0000256" key="18">
    <source>
        <dbReference type="ARBA" id="ARBA00044912"/>
    </source>
</evidence>
<evidence type="ECO:0000256" key="20">
    <source>
        <dbReference type="ARBA" id="ARBA00044924"/>
    </source>
</evidence>
<feature type="transmembrane region" description="Helical" evidence="25">
    <location>
        <begin position="298"/>
        <end position="318"/>
    </location>
</feature>
<comment type="function">
    <text evidence="23">Lysosomal dipeptide uniporter that selectively exports lysine, arginine or histidine-containing dipeptides with a net positive charge from the lysosome lumen into the cytosol. Could play a role in a specific type of protein O-glycosylation indirectly regulating macrophages migration and tissue invasion. Also essential for liver homeostasis.</text>
</comment>
<keyword evidence="28" id="KW-1185">Reference proteome</keyword>
<name>A0A934Q001_9BURK</name>
<feature type="transmembrane region" description="Helical" evidence="25">
    <location>
        <begin position="204"/>
        <end position="226"/>
    </location>
</feature>
<comment type="subcellular location">
    <subcellularLocation>
        <location evidence="1">Lysosome membrane</location>
        <topology evidence="1">Multi-pass membrane protein</topology>
    </subcellularLocation>
</comment>
<feature type="transmembrane region" description="Helical" evidence="25">
    <location>
        <begin position="125"/>
        <end position="148"/>
    </location>
</feature>
<feature type="domain" description="Major facilitator superfamily (MFS) profile" evidence="26">
    <location>
        <begin position="1"/>
        <end position="389"/>
    </location>
</feature>
<evidence type="ECO:0000256" key="15">
    <source>
        <dbReference type="ARBA" id="ARBA00044899"/>
    </source>
</evidence>
<feature type="transmembrane region" description="Helical" evidence="25">
    <location>
        <begin position="364"/>
        <end position="385"/>
    </location>
</feature>
<comment type="subunit">
    <text evidence="24">Homodimer. Interacts with lysosomal protein GLMP (via lumenal domain); the interaction starts while both proteins are still in the endoplasmic reticulum and is required for stabilization of MFSD1 in lysosomes but has no direct effect on its targeting to lysosomes or transporter activity.</text>
</comment>
<evidence type="ECO:0000256" key="24">
    <source>
        <dbReference type="ARBA" id="ARBA00046376"/>
    </source>
</evidence>
<feature type="transmembrane region" description="Helical" evidence="25">
    <location>
        <begin position="273"/>
        <end position="292"/>
    </location>
</feature>
<comment type="catalytic activity">
    <reaction evidence="12">
        <text>L-lysyl-L-alpha-amino acid(out) = L-lysyl-L-alpha-amino acid(in)</text>
        <dbReference type="Rhea" id="RHEA:79387"/>
        <dbReference type="ChEBI" id="CHEBI:229965"/>
    </reaction>
</comment>
<comment type="similarity">
    <text evidence="2">Belongs to the major facilitator superfamily.</text>
</comment>
<evidence type="ECO:0000256" key="13">
    <source>
        <dbReference type="ARBA" id="ARBA00044893"/>
    </source>
</evidence>
<dbReference type="PROSITE" id="PS50850">
    <property type="entry name" value="MFS"/>
    <property type="match status" value="1"/>
</dbReference>
<comment type="catalytic activity">
    <reaction evidence="18">
        <text>L-histidyl-L-alpha-amino acid(out) = L-histidyl-L-alpha-amino acid(in)</text>
        <dbReference type="Rhea" id="RHEA:79379"/>
        <dbReference type="ChEBI" id="CHEBI:229964"/>
    </reaction>
</comment>
<feature type="transmembrane region" description="Helical" evidence="25">
    <location>
        <begin position="36"/>
        <end position="55"/>
    </location>
</feature>
<dbReference type="InterPro" id="IPR011701">
    <property type="entry name" value="MFS"/>
</dbReference>
<comment type="caution">
    <text evidence="27">The sequence shown here is derived from an EMBL/GenBank/DDBJ whole genome shotgun (WGS) entry which is preliminary data.</text>
</comment>
<comment type="catalytic activity">
    <reaction evidence="10">
        <text>L-alpha-aminoacyl-L-arginine(out) = L-alpha-aminoacyl-L-arginine(in)</text>
        <dbReference type="Rhea" id="RHEA:79367"/>
        <dbReference type="ChEBI" id="CHEBI:229968"/>
    </reaction>
</comment>
<evidence type="ECO:0000256" key="7">
    <source>
        <dbReference type="ARBA" id="ARBA00023228"/>
    </source>
</evidence>
<evidence type="ECO:0000256" key="2">
    <source>
        <dbReference type="ARBA" id="ARBA00008335"/>
    </source>
</evidence>
<keyword evidence="4 25" id="KW-0812">Transmembrane</keyword>
<sequence length="390" mass="41925">MLMALVSGFALSQAFRTVAAIMAPPLQAEFHLTPSQLGVFAGAFHFAFGGLQLFMGMGMDLWGPRRTVLVVSPLTIVGAIVAATAHSYPQLIVGQVIIGIGCAPAFLACTIAVSRWFEPQRFAAVNGAAMGVGTIGLLVTGTPLAWVIEQWSWRAGFLALAVLAVGAWLAIYLLVRDGHQVAEGAPARPLDALRGYGELLRLPFTWGIVVLALFTYASFLTFRGLWLGPMLVERHGFSLVQTGNVALVFSFLSAFGPPLYGRIDPGDARRRRWLFWYTLGFGALFVVMAFTRSVVVDLLAGAVVMVLSGYMVMQYADVRAAYPSRLIGRAMAVFTMALFMGVALMQWITGLFANAAPSLGMETYQAVLGSIAILLVGAAIAFRLLPAPRR</sequence>
<keyword evidence="6 25" id="KW-0472">Membrane</keyword>
<evidence type="ECO:0000256" key="12">
    <source>
        <dbReference type="ARBA" id="ARBA00044891"/>
    </source>
</evidence>
<feature type="transmembrane region" description="Helical" evidence="25">
    <location>
        <begin position="67"/>
        <end position="86"/>
    </location>
</feature>
<reference evidence="27" key="1">
    <citation type="submission" date="2020-12" db="EMBL/GenBank/DDBJ databases">
        <title>Ramlibacter sp. nov., isolated from a freshwater alga, Cryptomonas.</title>
        <authorList>
            <person name="Kim H.M."/>
            <person name="Jeon C.O."/>
        </authorList>
    </citation>
    <scope>NUCLEOTIDE SEQUENCE</scope>
    <source>
        <strain evidence="27">CrO1</strain>
    </source>
</reference>
<evidence type="ECO:0000256" key="3">
    <source>
        <dbReference type="ARBA" id="ARBA00022448"/>
    </source>
</evidence>
<protein>
    <recommendedName>
        <fullName evidence="21">Lysosomal dipeptide transporter MFSD1</fullName>
    </recommendedName>
    <alternativeName>
        <fullName evidence="22">Major facilitator superfamily domain-containing protein 1</fullName>
    </alternativeName>
</protein>
<comment type="catalytic activity">
    <reaction evidence="9">
        <text>L-histidyl-glycine(out) = L-histidyl-glycine(in)</text>
        <dbReference type="Rhea" id="RHEA:79395"/>
        <dbReference type="ChEBI" id="CHEBI:229957"/>
    </reaction>
</comment>
<comment type="catalytic activity">
    <reaction evidence="20">
        <text>L-lysyl-glycine(out) = L-lysyl-glycine(in)</text>
        <dbReference type="Rhea" id="RHEA:79407"/>
        <dbReference type="ChEBI" id="CHEBI:191202"/>
    </reaction>
</comment>
<feature type="transmembrane region" description="Helical" evidence="25">
    <location>
        <begin position="92"/>
        <end position="113"/>
    </location>
</feature>
<comment type="catalytic activity">
    <reaction evidence="17">
        <text>L-arginyl-glycine(out) = L-arginyl-glycine(in)</text>
        <dbReference type="Rhea" id="RHEA:79391"/>
        <dbReference type="ChEBI" id="CHEBI:229955"/>
    </reaction>
</comment>
<evidence type="ECO:0000313" key="27">
    <source>
        <dbReference type="EMBL" id="MBK0392655.1"/>
    </source>
</evidence>
<accession>A0A934Q001</accession>
<evidence type="ECO:0000256" key="10">
    <source>
        <dbReference type="ARBA" id="ARBA00044881"/>
    </source>
</evidence>
<evidence type="ECO:0000256" key="4">
    <source>
        <dbReference type="ARBA" id="ARBA00022692"/>
    </source>
</evidence>
<evidence type="ECO:0000256" key="16">
    <source>
        <dbReference type="ARBA" id="ARBA00044900"/>
    </source>
</evidence>
<comment type="catalytic activity">
    <reaction evidence="11">
        <text>L-alpha-aminoacyl-L-histidine(out) = L-alpha-aminoacyl-L-histidine(in)</text>
        <dbReference type="Rhea" id="RHEA:79375"/>
        <dbReference type="ChEBI" id="CHEBI:229967"/>
    </reaction>
</comment>
<evidence type="ECO:0000256" key="14">
    <source>
        <dbReference type="ARBA" id="ARBA00044898"/>
    </source>
</evidence>
<evidence type="ECO:0000256" key="17">
    <source>
        <dbReference type="ARBA" id="ARBA00044903"/>
    </source>
</evidence>
<comment type="catalytic activity">
    <reaction evidence="8">
        <text>L-lysyl-L-alanine(out) = L-lysyl-L-alanine(in)</text>
        <dbReference type="Rhea" id="RHEA:79399"/>
        <dbReference type="ChEBI" id="CHEBI:229954"/>
    </reaction>
</comment>
<feature type="transmembrane region" description="Helical" evidence="25">
    <location>
        <begin position="330"/>
        <end position="352"/>
    </location>
</feature>
<keyword evidence="7" id="KW-0458">Lysosome</keyword>
<dbReference type="Pfam" id="PF07690">
    <property type="entry name" value="MFS_1"/>
    <property type="match status" value="1"/>
</dbReference>
<dbReference type="InterPro" id="IPR052187">
    <property type="entry name" value="MFSD1"/>
</dbReference>
<comment type="catalytic activity">
    <reaction evidence="19">
        <text>L-alanyl-L-lysine(out) = L-alanyl-L-lysine(in)</text>
        <dbReference type="Rhea" id="RHEA:79415"/>
        <dbReference type="ChEBI" id="CHEBI:192470"/>
    </reaction>
</comment>
<comment type="catalytic activity">
    <reaction evidence="14">
        <text>L-aspartyl-L-lysine(out) = L-aspartyl-L-lysine(in)</text>
        <dbReference type="Rhea" id="RHEA:79411"/>
        <dbReference type="ChEBI" id="CHEBI:229953"/>
    </reaction>
</comment>
<evidence type="ECO:0000256" key="25">
    <source>
        <dbReference type="SAM" id="Phobius"/>
    </source>
</evidence>
<gene>
    <name evidence="27" type="ORF">I8E28_08630</name>
</gene>
<evidence type="ECO:0000256" key="6">
    <source>
        <dbReference type="ARBA" id="ARBA00023136"/>
    </source>
</evidence>
<comment type="catalytic activity">
    <reaction evidence="13">
        <text>L-alpha-aminoacyl-L-lysine(out) = L-alpha-aminoacyl-L-lysine(in)</text>
        <dbReference type="Rhea" id="RHEA:79383"/>
        <dbReference type="ChEBI" id="CHEBI:229966"/>
    </reaction>
</comment>
<evidence type="ECO:0000256" key="22">
    <source>
        <dbReference type="ARBA" id="ARBA00045018"/>
    </source>
</evidence>
<evidence type="ECO:0000256" key="5">
    <source>
        <dbReference type="ARBA" id="ARBA00022989"/>
    </source>
</evidence>
<evidence type="ECO:0000256" key="11">
    <source>
        <dbReference type="ARBA" id="ARBA00044884"/>
    </source>
</evidence>
<evidence type="ECO:0000256" key="1">
    <source>
        <dbReference type="ARBA" id="ARBA00004155"/>
    </source>
</evidence>
<dbReference type="Gene3D" id="1.20.1250.20">
    <property type="entry name" value="MFS general substrate transporter like domains"/>
    <property type="match status" value="2"/>
</dbReference>
<evidence type="ECO:0000256" key="9">
    <source>
        <dbReference type="ARBA" id="ARBA00044878"/>
    </source>
</evidence>
<evidence type="ECO:0000259" key="26">
    <source>
        <dbReference type="PROSITE" id="PS50850"/>
    </source>
</evidence>
<dbReference type="AlphaFoldDB" id="A0A934Q001"/>
<evidence type="ECO:0000256" key="8">
    <source>
        <dbReference type="ARBA" id="ARBA00044876"/>
    </source>
</evidence>
<dbReference type="GO" id="GO:0005765">
    <property type="term" value="C:lysosomal membrane"/>
    <property type="evidence" value="ECO:0007669"/>
    <property type="project" value="UniProtKB-SubCell"/>
</dbReference>
<dbReference type="PANTHER" id="PTHR23512">
    <property type="entry name" value="MAJOR FACILITATOR SUPERFAMILY DOMAIN-CONTAINING PROTEIN 1"/>
    <property type="match status" value="1"/>
</dbReference>
<keyword evidence="3" id="KW-0813">Transport</keyword>
<feature type="transmembrane region" description="Helical" evidence="25">
    <location>
        <begin position="154"/>
        <end position="175"/>
    </location>
</feature>
<organism evidence="27 28">
    <name type="scientific">Ramlibacter algicola</name>
    <dbReference type="NCBI Taxonomy" id="2795217"/>
    <lineage>
        <taxon>Bacteria</taxon>
        <taxon>Pseudomonadati</taxon>
        <taxon>Pseudomonadota</taxon>
        <taxon>Betaproteobacteria</taxon>
        <taxon>Burkholderiales</taxon>
        <taxon>Comamonadaceae</taxon>
        <taxon>Ramlibacter</taxon>
    </lineage>
</organism>
<dbReference type="InterPro" id="IPR020846">
    <property type="entry name" value="MFS_dom"/>
</dbReference>
<dbReference type="PANTHER" id="PTHR23512:SF3">
    <property type="entry name" value="MAJOR FACILITATOR SUPERFAMILY DOMAIN-CONTAINING PROTEIN 1"/>
    <property type="match status" value="1"/>
</dbReference>
<dbReference type="Proteomes" id="UP000617041">
    <property type="component" value="Unassembled WGS sequence"/>
</dbReference>
<keyword evidence="5 25" id="KW-1133">Transmembrane helix</keyword>
<comment type="catalytic activity">
    <reaction evidence="16">
        <text>L-lysyl-L-lysine(out) = L-lysyl-L-lysine(in)</text>
        <dbReference type="Rhea" id="RHEA:79403"/>
        <dbReference type="ChEBI" id="CHEBI:229956"/>
    </reaction>
</comment>
<feature type="transmembrane region" description="Helical" evidence="25">
    <location>
        <begin position="238"/>
        <end position="261"/>
    </location>
</feature>
<dbReference type="SUPFAM" id="SSF103473">
    <property type="entry name" value="MFS general substrate transporter"/>
    <property type="match status" value="1"/>
</dbReference>
<evidence type="ECO:0000256" key="19">
    <source>
        <dbReference type="ARBA" id="ARBA00044919"/>
    </source>
</evidence>